<comment type="caution">
    <text evidence="1">The sequence shown here is derived from an EMBL/GenBank/DDBJ whole genome shotgun (WGS) entry which is preliminary data.</text>
</comment>
<organism evidence="1 2">
    <name type="scientific">Drosophila gunungcola</name>
    <name type="common">fruit fly</name>
    <dbReference type="NCBI Taxonomy" id="103775"/>
    <lineage>
        <taxon>Eukaryota</taxon>
        <taxon>Metazoa</taxon>
        <taxon>Ecdysozoa</taxon>
        <taxon>Arthropoda</taxon>
        <taxon>Hexapoda</taxon>
        <taxon>Insecta</taxon>
        <taxon>Pterygota</taxon>
        <taxon>Neoptera</taxon>
        <taxon>Endopterygota</taxon>
        <taxon>Diptera</taxon>
        <taxon>Brachycera</taxon>
        <taxon>Muscomorpha</taxon>
        <taxon>Ephydroidea</taxon>
        <taxon>Drosophilidae</taxon>
        <taxon>Drosophila</taxon>
        <taxon>Sophophora</taxon>
    </lineage>
</organism>
<proteinExistence type="predicted"/>
<feature type="non-terminal residue" evidence="1">
    <location>
        <position position="53"/>
    </location>
</feature>
<reference evidence="1" key="1">
    <citation type="journal article" date="2023" name="Genome Biol. Evol.">
        <title>Long-read-based Genome Assembly of Drosophila gunungcola Reveals Fewer Chemosensory Genes in Flower-breeding Species.</title>
        <authorList>
            <person name="Negi A."/>
            <person name="Liao B.Y."/>
            <person name="Yeh S.D."/>
        </authorList>
    </citation>
    <scope>NUCLEOTIDE SEQUENCE</scope>
    <source>
        <strain evidence="1">Sukarami</strain>
    </source>
</reference>
<dbReference type="Proteomes" id="UP001059596">
    <property type="component" value="Unassembled WGS sequence"/>
</dbReference>
<name>A0A9P9YBP5_9MUSC</name>
<evidence type="ECO:0000313" key="1">
    <source>
        <dbReference type="EMBL" id="KAI8034044.1"/>
    </source>
</evidence>
<keyword evidence="2" id="KW-1185">Reference proteome</keyword>
<accession>A0A9P9YBP5</accession>
<dbReference type="AlphaFoldDB" id="A0A9P9YBP5"/>
<evidence type="ECO:0000313" key="2">
    <source>
        <dbReference type="Proteomes" id="UP001059596"/>
    </source>
</evidence>
<sequence>MPSNTIFSPIQSPSIHPIHLGSIKIQLTASIHVPNKLEWAEYYLDTARSAQTA</sequence>
<dbReference type="EMBL" id="JAMKOV010000085">
    <property type="protein sequence ID" value="KAI8034044.1"/>
    <property type="molecule type" value="Genomic_DNA"/>
</dbReference>
<gene>
    <name evidence="1" type="ORF">M5D96_013204</name>
</gene>
<protein>
    <submittedName>
        <fullName evidence="1">Uncharacterized protein</fullName>
    </submittedName>
</protein>